<gene>
    <name evidence="1" type="ordered locus">RHA1_ro11323</name>
</gene>
<geneLocation type="plasmid" evidence="1 2">
    <name>pRHL3</name>
</geneLocation>
<dbReference type="RefSeq" id="WP_011600595.1">
    <property type="nucleotide sequence ID" value="NC_008271.1"/>
</dbReference>
<evidence type="ECO:0008006" key="3">
    <source>
        <dbReference type="Google" id="ProtNLM"/>
    </source>
</evidence>
<name>Q0RUR6_RHOJR</name>
<dbReference type="OrthoDB" id="3788837at2"/>
<evidence type="ECO:0000313" key="2">
    <source>
        <dbReference type="Proteomes" id="UP000008710"/>
    </source>
</evidence>
<dbReference type="PATRIC" id="fig|101510.16.peg.9131"/>
<dbReference type="EMBL" id="CP000434">
    <property type="protein sequence ID" value="ABH00970.1"/>
    <property type="molecule type" value="Genomic_DNA"/>
</dbReference>
<sequence length="137" mass="15096">MTDALKFFSQEWCDAAHVAVNANPAVYQGFKDPATFTNRMEFGVTGRDDLVCHLAWDRGTVVSWTPRKYDDHDLWIKVTGSLETWQQAAAGQAEGGTLLMAGQIKFTKGPMSSAIENAGALNNFLLTWGQVPTEWAV</sequence>
<evidence type="ECO:0000313" key="1">
    <source>
        <dbReference type="EMBL" id="ABH00970.1"/>
    </source>
</evidence>
<dbReference type="Gene3D" id="3.30.1050.10">
    <property type="entry name" value="SCP2 sterol-binding domain"/>
    <property type="match status" value="1"/>
</dbReference>
<dbReference type="AlphaFoldDB" id="Q0RUR6"/>
<dbReference type="HOGENOM" id="CLU_130961_0_0_11"/>
<dbReference type="KEGG" id="rha:RHA1_ro11323"/>
<organism evidence="1 2">
    <name type="scientific">Rhodococcus jostii (strain RHA1)</name>
    <dbReference type="NCBI Taxonomy" id="101510"/>
    <lineage>
        <taxon>Bacteria</taxon>
        <taxon>Bacillati</taxon>
        <taxon>Actinomycetota</taxon>
        <taxon>Actinomycetes</taxon>
        <taxon>Mycobacteriales</taxon>
        <taxon>Nocardiaceae</taxon>
        <taxon>Rhodococcus</taxon>
    </lineage>
</organism>
<reference evidence="2" key="1">
    <citation type="journal article" date="2006" name="Proc. Natl. Acad. Sci. U.S.A.">
        <title>The complete genome of Rhodococcus sp. RHA1 provides insights into a catabolic powerhouse.</title>
        <authorList>
            <person name="McLeod M.P."/>
            <person name="Warren R.L."/>
            <person name="Hsiao W.W.L."/>
            <person name="Araki N."/>
            <person name="Myhre M."/>
            <person name="Fernandes C."/>
            <person name="Miyazawa D."/>
            <person name="Wong W."/>
            <person name="Lillquist A.L."/>
            <person name="Wang D."/>
            <person name="Dosanjh M."/>
            <person name="Hara H."/>
            <person name="Petrescu A."/>
            <person name="Morin R.D."/>
            <person name="Yang G."/>
            <person name="Stott J.M."/>
            <person name="Schein J.E."/>
            <person name="Shin H."/>
            <person name="Smailus D."/>
            <person name="Siddiqui A.S."/>
            <person name="Marra M.A."/>
            <person name="Jones S.J.M."/>
            <person name="Holt R."/>
            <person name="Brinkman F.S.L."/>
            <person name="Miyauchi K."/>
            <person name="Fukuda M."/>
            <person name="Davies J.E."/>
            <person name="Mohn W.W."/>
            <person name="Eltis L.D."/>
        </authorList>
    </citation>
    <scope>NUCLEOTIDE SEQUENCE [LARGE SCALE GENOMIC DNA]</scope>
    <source>
        <strain evidence="2">RHA1</strain>
    </source>
</reference>
<dbReference type="InterPro" id="IPR036527">
    <property type="entry name" value="SCP2_sterol-bd_dom_sf"/>
</dbReference>
<dbReference type="SUPFAM" id="SSF55718">
    <property type="entry name" value="SCP-like"/>
    <property type="match status" value="1"/>
</dbReference>
<keyword evidence="1" id="KW-0614">Plasmid</keyword>
<protein>
    <recommendedName>
        <fullName evidence="3">SCP2 domain-containing protein</fullName>
    </recommendedName>
</protein>
<dbReference type="eggNOG" id="COG3255">
    <property type="taxonomic scope" value="Bacteria"/>
</dbReference>
<dbReference type="Proteomes" id="UP000008710">
    <property type="component" value="Plasmid pRHL3"/>
</dbReference>
<proteinExistence type="predicted"/>
<accession>Q0RUR6</accession>